<name>A0A2M6P057_9BACT</name>
<dbReference type="AlphaFoldDB" id="A0A2M6P057"/>
<gene>
    <name evidence="1" type="ORF">COU30_04385</name>
</gene>
<dbReference type="Proteomes" id="UP000228528">
    <property type="component" value="Unassembled WGS sequence"/>
</dbReference>
<proteinExistence type="predicted"/>
<comment type="caution">
    <text evidence="1">The sequence shown here is derived from an EMBL/GenBank/DDBJ whole genome shotgun (WGS) entry which is preliminary data.</text>
</comment>
<evidence type="ECO:0000313" key="2">
    <source>
        <dbReference type="Proteomes" id="UP000228528"/>
    </source>
</evidence>
<reference evidence="2" key="1">
    <citation type="submission" date="2017-09" db="EMBL/GenBank/DDBJ databases">
        <title>Depth-based differentiation of microbial function through sediment-hosted aquifers and enrichment of novel symbionts in the deep terrestrial subsurface.</title>
        <authorList>
            <person name="Probst A.J."/>
            <person name="Ladd B."/>
            <person name="Jarett J.K."/>
            <person name="Geller-Mcgrath D.E."/>
            <person name="Sieber C.M.K."/>
            <person name="Emerson J.B."/>
            <person name="Anantharaman K."/>
            <person name="Thomas B.C."/>
            <person name="Malmstrom R."/>
            <person name="Stieglmeier M."/>
            <person name="Klingl A."/>
            <person name="Woyke T."/>
            <person name="Ryan C.M."/>
            <person name="Banfield J.F."/>
        </authorList>
    </citation>
    <scope>NUCLEOTIDE SEQUENCE [LARGE SCALE GENOMIC DNA]</scope>
</reference>
<protein>
    <recommendedName>
        <fullName evidence="3">Colicin D immunity protein domain-containing protein</fullName>
    </recommendedName>
</protein>
<organism evidence="1 2">
    <name type="scientific">Candidatus Magasanikbacteria bacterium CG10_big_fil_rev_8_21_14_0_10_38_6</name>
    <dbReference type="NCBI Taxonomy" id="1974647"/>
    <lineage>
        <taxon>Bacteria</taxon>
        <taxon>Candidatus Magasanikiibacteriota</taxon>
    </lineage>
</organism>
<evidence type="ECO:0000313" key="1">
    <source>
        <dbReference type="EMBL" id="PIR77081.1"/>
    </source>
</evidence>
<accession>A0A2M6P057</accession>
<sequence>MNYKKELIKKIEKLLNSEIDVSEFEKNYYLFFIETVPDNALSDEEFDFFGEIQEKLDFVSEQPSDEERSYGYINHKEYIEWLRKKMSSASSIVA</sequence>
<evidence type="ECO:0008006" key="3">
    <source>
        <dbReference type="Google" id="ProtNLM"/>
    </source>
</evidence>
<dbReference type="EMBL" id="PFBW01000189">
    <property type="protein sequence ID" value="PIR77081.1"/>
    <property type="molecule type" value="Genomic_DNA"/>
</dbReference>